<evidence type="ECO:0000313" key="18">
    <source>
        <dbReference type="EMBL" id="CAK1603446.1"/>
    </source>
</evidence>
<dbReference type="PROSITE" id="PS00243">
    <property type="entry name" value="I_EGF_1"/>
    <property type="match status" value="1"/>
</dbReference>
<keyword evidence="6" id="KW-0677">Repeat</keyword>
<keyword evidence="5 16" id="KW-0732">Signal</keyword>
<evidence type="ECO:0000256" key="14">
    <source>
        <dbReference type="RuleBase" id="RU000633"/>
    </source>
</evidence>
<dbReference type="Pfam" id="PF00362">
    <property type="entry name" value="Integrin_beta"/>
    <property type="match status" value="1"/>
</dbReference>
<feature type="disulfide bond" evidence="13">
    <location>
        <begin position="499"/>
        <end position="508"/>
    </location>
</feature>
<evidence type="ECO:0000256" key="13">
    <source>
        <dbReference type="PIRSR" id="PIRSR002512-1"/>
    </source>
</evidence>
<dbReference type="InterPro" id="IPR040622">
    <property type="entry name" value="EGF_integrin_1"/>
</dbReference>
<dbReference type="Pfam" id="PF23105">
    <property type="entry name" value="EGF_integrin"/>
    <property type="match status" value="1"/>
</dbReference>
<dbReference type="SMART" id="SM01241">
    <property type="entry name" value="Integrin_b_cyt"/>
    <property type="match status" value="1"/>
</dbReference>
<dbReference type="Gene3D" id="2.60.40.1510">
    <property type="entry name" value="ntegrin, alpha v. Chain A, domain 3"/>
    <property type="match status" value="1"/>
</dbReference>
<accession>A0AAV1M757</accession>
<dbReference type="Pfam" id="PF08725">
    <property type="entry name" value="Integrin_b_cyt"/>
    <property type="match status" value="1"/>
</dbReference>
<feature type="disulfide bond" evidence="13">
    <location>
        <begin position="569"/>
        <end position="574"/>
    </location>
</feature>
<dbReference type="GO" id="GO:0009986">
    <property type="term" value="C:cell surface"/>
    <property type="evidence" value="ECO:0007669"/>
    <property type="project" value="TreeGrafter"/>
</dbReference>
<feature type="disulfide bond" evidence="13">
    <location>
        <begin position="451"/>
        <end position="460"/>
    </location>
</feature>
<dbReference type="Gene3D" id="1.20.5.100">
    <property type="entry name" value="Cytochrome c1, transmembrane anchor, C-terminal"/>
    <property type="match status" value="1"/>
</dbReference>
<dbReference type="InterPro" id="IPR057073">
    <property type="entry name" value="EGF_integrin_2"/>
</dbReference>
<dbReference type="GO" id="GO:0008305">
    <property type="term" value="C:integrin complex"/>
    <property type="evidence" value="ECO:0007669"/>
    <property type="project" value="TreeGrafter"/>
</dbReference>
<dbReference type="Pfam" id="PF18372">
    <property type="entry name" value="I-EGF_1"/>
    <property type="match status" value="1"/>
</dbReference>
<evidence type="ECO:0000256" key="4">
    <source>
        <dbReference type="ARBA" id="ARBA00022692"/>
    </source>
</evidence>
<evidence type="ECO:0000256" key="10">
    <source>
        <dbReference type="ARBA" id="ARBA00023136"/>
    </source>
</evidence>
<dbReference type="AlphaFoldDB" id="A0AAV1M757"/>
<dbReference type="InterPro" id="IPR002369">
    <property type="entry name" value="Integrin_bsu_VWA"/>
</dbReference>
<sequence length="764" mass="85426">MISVILIFLLKFYMFSCGSNCRNLVTCGSCIGYAYETCVWCPAEDHKGYRCQSINFHKENKSWCNEHIYNPGFKSNILQNDTFNSGENGGKVVQYMPQKMEILVRPGTPVTFKMSYKPAQDYPLDVYYLMDYSYTMHNHKKQLETQGLEIYSELTKLTNNVQLGIGSFVEKPALPFAGPYSNAYSFENHLSLTKNMTLFKNVLTGNLTGSNYDDPEAGLDALMQAMVCQKQIGWRESARRIIVLTTDSTYHSAGDGKFVGAVKPNDMKCHLEDNKYTMSLVLDYPSVSQINKVATEHNFKIIFAAIPDVKIIYEGLAKKIRGAKYVELKEASNLITMIKNEYLELIRSIDINPEVPPHIELLLEPDCRVSGNCIVKHNESININATLKVKSCHESKTPSTVKLGPVALNEKLVISVISDCECDCERNILKTAFNSTKCSRNGTYQCGICKCNENRYGDDCRCEGTSTISVDLDKCKMNSSDTNYCSGRGTCSCGKCLLCYKGFSGDYCQYDDTACPSPGGKLCADRGVCRYGKCECDSKSTGVGCECPIDNNSCFAPHSKEICSGNGKCECGECICLPMESSNRTCSGRFCDSCDEFAEKRCLELENYAECNYLYNKIYCDESYNQTSLTEVKIVTKLDNTLPDHQMAKWCKKQFGNGTALVFKYLYPLSSPNILHVIIQEKLEQPPEVNLFIAIGVPFGVLILIGLLTIIIWKILVDIHDAREYKNFAEKSAAAGFTVPGIVNPVYRAPTVNINNPTFNRQSQ</sequence>
<evidence type="ECO:0000256" key="7">
    <source>
        <dbReference type="ARBA" id="ARBA00022889"/>
    </source>
</evidence>
<dbReference type="SUPFAM" id="SSF53300">
    <property type="entry name" value="vWA-like"/>
    <property type="match status" value="1"/>
</dbReference>
<dbReference type="InterPro" id="IPR014836">
    <property type="entry name" value="Integrin_bsu_cyt_dom"/>
</dbReference>
<keyword evidence="12" id="KW-0325">Glycoprotein</keyword>
<feature type="disulfide bond" evidence="13">
    <location>
        <begin position="529"/>
        <end position="534"/>
    </location>
</feature>
<evidence type="ECO:0000256" key="9">
    <source>
        <dbReference type="ARBA" id="ARBA00023037"/>
    </source>
</evidence>
<dbReference type="PANTHER" id="PTHR10082:SF60">
    <property type="entry name" value="INTEGRIN BETA-PS"/>
    <property type="match status" value="1"/>
</dbReference>
<keyword evidence="3" id="KW-0245">EGF-like domain</keyword>
<evidence type="ECO:0000256" key="6">
    <source>
        <dbReference type="ARBA" id="ARBA00022737"/>
    </source>
</evidence>
<keyword evidence="8 15" id="KW-1133">Transmembrane helix</keyword>
<dbReference type="GO" id="GO:0005925">
    <property type="term" value="C:focal adhesion"/>
    <property type="evidence" value="ECO:0007669"/>
    <property type="project" value="TreeGrafter"/>
</dbReference>
<dbReference type="GO" id="GO:0016477">
    <property type="term" value="P:cell migration"/>
    <property type="evidence" value="ECO:0007669"/>
    <property type="project" value="TreeGrafter"/>
</dbReference>
<evidence type="ECO:0000256" key="5">
    <source>
        <dbReference type="ARBA" id="ARBA00022729"/>
    </source>
</evidence>
<reference evidence="18 19" key="1">
    <citation type="submission" date="2023-11" db="EMBL/GenBank/DDBJ databases">
        <authorList>
            <person name="Hedman E."/>
            <person name="Englund M."/>
            <person name="Stromberg M."/>
            <person name="Nyberg Akerstrom W."/>
            <person name="Nylinder S."/>
            <person name="Jareborg N."/>
            <person name="Kallberg Y."/>
            <person name="Kronander E."/>
        </authorList>
    </citation>
    <scope>NUCLEOTIDE SEQUENCE [LARGE SCALE GENOMIC DNA]</scope>
</reference>
<comment type="similarity">
    <text evidence="2 14">Belongs to the integrin beta chain family.</text>
</comment>
<dbReference type="Gene3D" id="3.40.50.410">
    <property type="entry name" value="von Willebrand factor, type A domain"/>
    <property type="match status" value="1"/>
</dbReference>
<dbReference type="GO" id="GO:0007157">
    <property type="term" value="P:heterophilic cell-cell adhesion via plasma membrane cell adhesion molecules"/>
    <property type="evidence" value="ECO:0007669"/>
    <property type="project" value="UniProtKB-ARBA"/>
</dbReference>
<feature type="disulfide bond" evidence="13">
    <location>
        <begin position="446"/>
        <end position="485"/>
    </location>
</feature>
<keyword evidence="11 13" id="KW-1015">Disulfide bond</keyword>
<feature type="disulfide bond" evidence="13">
    <location>
        <begin position="392"/>
        <end position="651"/>
    </location>
</feature>
<feature type="signal peptide" evidence="16">
    <location>
        <begin position="1"/>
        <end position="18"/>
    </location>
</feature>
<feature type="disulfide bond" evidence="13">
    <location>
        <begin position="602"/>
        <end position="611"/>
    </location>
</feature>
<dbReference type="GO" id="GO:0007229">
    <property type="term" value="P:integrin-mediated signaling pathway"/>
    <property type="evidence" value="ECO:0007669"/>
    <property type="project" value="UniProtKB-KW"/>
</dbReference>
<feature type="domain" description="VWFA" evidence="17">
    <location>
        <begin position="125"/>
        <end position="320"/>
    </location>
</feature>
<dbReference type="GO" id="GO:0007160">
    <property type="term" value="P:cell-matrix adhesion"/>
    <property type="evidence" value="ECO:0007669"/>
    <property type="project" value="TreeGrafter"/>
</dbReference>
<feature type="disulfide bond" evidence="13">
    <location>
        <begin position="27"/>
        <end position="38"/>
    </location>
</feature>
<evidence type="ECO:0000256" key="1">
    <source>
        <dbReference type="ARBA" id="ARBA00004479"/>
    </source>
</evidence>
<dbReference type="PRINTS" id="PR01186">
    <property type="entry name" value="INTEGRINB"/>
</dbReference>
<dbReference type="EMBL" id="CAVLGL010000148">
    <property type="protein sequence ID" value="CAK1603446.1"/>
    <property type="molecule type" value="Genomic_DNA"/>
</dbReference>
<dbReference type="PANTHER" id="PTHR10082">
    <property type="entry name" value="INTEGRIN BETA SUBUNIT"/>
    <property type="match status" value="1"/>
</dbReference>
<dbReference type="GO" id="GO:0033627">
    <property type="term" value="P:cell adhesion mediated by integrin"/>
    <property type="evidence" value="ECO:0007669"/>
    <property type="project" value="TreeGrafter"/>
</dbReference>
<dbReference type="PROSITE" id="PS50234">
    <property type="entry name" value="VWFA"/>
    <property type="match status" value="1"/>
</dbReference>
<dbReference type="InterPro" id="IPR002035">
    <property type="entry name" value="VWF_A"/>
</dbReference>
<keyword evidence="10 15" id="KW-0472">Membrane</keyword>
<evidence type="ECO:0000256" key="2">
    <source>
        <dbReference type="ARBA" id="ARBA00007449"/>
    </source>
</evidence>
<protein>
    <recommendedName>
        <fullName evidence="14">Integrin beta</fullName>
    </recommendedName>
</protein>
<feature type="disulfide bond" evidence="13">
    <location>
        <begin position="576"/>
        <end position="591"/>
    </location>
</feature>
<dbReference type="PIRSF" id="PIRSF002512">
    <property type="entry name" value="Integrin_B"/>
    <property type="match status" value="1"/>
</dbReference>
<feature type="disulfide bond" evidence="13">
    <location>
        <begin position="493"/>
        <end position="523"/>
    </location>
</feature>
<dbReference type="GO" id="GO:0005178">
    <property type="term" value="F:integrin binding"/>
    <property type="evidence" value="ECO:0007669"/>
    <property type="project" value="TreeGrafter"/>
</dbReference>
<evidence type="ECO:0000256" key="3">
    <source>
        <dbReference type="ARBA" id="ARBA00022536"/>
    </source>
</evidence>
<comment type="subcellular location">
    <subcellularLocation>
        <location evidence="14">Cell membrane</location>
        <topology evidence="14">Single-pass type I membrane protein</topology>
    </subcellularLocation>
    <subcellularLocation>
        <location evidence="1">Membrane</location>
        <topology evidence="1">Single-pass type I membrane protein</topology>
    </subcellularLocation>
</comment>
<feature type="disulfide bond" evidence="13">
    <location>
        <begin position="228"/>
        <end position="269"/>
    </location>
</feature>
<keyword evidence="19" id="KW-1185">Reference proteome</keyword>
<feature type="disulfide bond" evidence="13">
    <location>
        <begin position="547"/>
        <end position="554"/>
    </location>
</feature>
<dbReference type="Proteomes" id="UP001314205">
    <property type="component" value="Unassembled WGS sequence"/>
</dbReference>
<feature type="disulfide bond" evidence="13">
    <location>
        <begin position="491"/>
        <end position="496"/>
    </location>
</feature>
<dbReference type="InterPro" id="IPR036465">
    <property type="entry name" value="vWFA_dom_sf"/>
</dbReference>
<feature type="disulfide bond" evidence="13">
    <location>
        <begin position="420"/>
        <end position="424"/>
    </location>
</feature>
<feature type="disulfide bond" evidence="13">
    <location>
        <begin position="367"/>
        <end position="373"/>
    </location>
</feature>
<evidence type="ECO:0000259" key="17">
    <source>
        <dbReference type="PROSITE" id="PS50234"/>
    </source>
</evidence>
<feature type="disulfide bond" evidence="13">
    <location>
        <begin position="41"/>
        <end position="51"/>
    </location>
</feature>
<comment type="caution">
    <text evidence="18">The sequence shown here is derived from an EMBL/GenBank/DDBJ whole genome shotgun (WGS) entry which is preliminary data.</text>
</comment>
<proteinExistence type="inferred from homology"/>
<dbReference type="InterPro" id="IPR015812">
    <property type="entry name" value="Integrin_bsu"/>
</dbReference>
<evidence type="ECO:0000256" key="15">
    <source>
        <dbReference type="SAM" id="Phobius"/>
    </source>
</evidence>
<dbReference type="FunFam" id="2.10.25.10:FF:000036">
    <property type="entry name" value="Integrin beta"/>
    <property type="match status" value="1"/>
</dbReference>
<dbReference type="SMART" id="SM00187">
    <property type="entry name" value="INB"/>
    <property type="match status" value="1"/>
</dbReference>
<name>A0AAV1M757_9NEOP</name>
<keyword evidence="4 14" id="KW-0812">Transmembrane</keyword>
<feature type="disulfide bond" evidence="13">
    <location>
        <begin position="536"/>
        <end position="545"/>
    </location>
</feature>
<evidence type="ECO:0000256" key="16">
    <source>
        <dbReference type="SAM" id="SignalP"/>
    </source>
</evidence>
<keyword evidence="9 14" id="KW-0401">Integrin</keyword>
<feature type="transmembrane region" description="Helical" evidence="15">
    <location>
        <begin position="691"/>
        <end position="716"/>
    </location>
</feature>
<feature type="chain" id="PRO_5043628792" description="Integrin beta" evidence="16">
    <location>
        <begin position="19"/>
        <end position="764"/>
    </location>
</feature>
<evidence type="ECO:0000256" key="12">
    <source>
        <dbReference type="ARBA" id="ARBA00023180"/>
    </source>
</evidence>
<organism evidence="18 19">
    <name type="scientific">Parnassius mnemosyne</name>
    <name type="common">clouded apollo</name>
    <dbReference type="NCBI Taxonomy" id="213953"/>
    <lineage>
        <taxon>Eukaryota</taxon>
        <taxon>Metazoa</taxon>
        <taxon>Ecdysozoa</taxon>
        <taxon>Arthropoda</taxon>
        <taxon>Hexapoda</taxon>
        <taxon>Insecta</taxon>
        <taxon>Pterygota</taxon>
        <taxon>Neoptera</taxon>
        <taxon>Endopterygota</taxon>
        <taxon>Lepidoptera</taxon>
        <taxon>Glossata</taxon>
        <taxon>Ditrysia</taxon>
        <taxon>Papilionoidea</taxon>
        <taxon>Papilionidae</taxon>
        <taxon>Parnassiinae</taxon>
        <taxon>Parnassini</taxon>
        <taxon>Parnassius</taxon>
        <taxon>Driopa</taxon>
    </lineage>
</organism>
<dbReference type="InterPro" id="IPR057243">
    <property type="entry name" value="Integrin_I-EGF_CS"/>
</dbReference>
<evidence type="ECO:0000256" key="8">
    <source>
        <dbReference type="ARBA" id="ARBA00022989"/>
    </source>
</evidence>
<keyword evidence="7 14" id="KW-0130">Cell adhesion</keyword>
<gene>
    <name evidence="18" type="ORF">PARMNEM_LOCUS21821</name>
</gene>
<evidence type="ECO:0000256" key="11">
    <source>
        <dbReference type="ARBA" id="ARBA00023157"/>
    </source>
</evidence>
<dbReference type="Gene3D" id="2.10.25.10">
    <property type="entry name" value="Laminin"/>
    <property type="match status" value="3"/>
</dbReference>
<dbReference type="SUPFAM" id="SSF69179">
    <property type="entry name" value="Integrin domains"/>
    <property type="match status" value="1"/>
</dbReference>
<dbReference type="InterPro" id="IPR032695">
    <property type="entry name" value="Integrin_dom_sf"/>
</dbReference>
<evidence type="ECO:0000313" key="19">
    <source>
        <dbReference type="Proteomes" id="UP001314205"/>
    </source>
</evidence>